<dbReference type="GO" id="GO:0005737">
    <property type="term" value="C:cytoplasm"/>
    <property type="evidence" value="ECO:0007669"/>
    <property type="project" value="TreeGrafter"/>
</dbReference>
<feature type="transmembrane region" description="Helical" evidence="5">
    <location>
        <begin position="81"/>
        <end position="102"/>
    </location>
</feature>
<dbReference type="EMBL" id="MU250534">
    <property type="protein sequence ID" value="KAG7446256.1"/>
    <property type="molecule type" value="Genomic_DNA"/>
</dbReference>
<dbReference type="RefSeq" id="XP_043039756.1">
    <property type="nucleotide sequence ID" value="XM_043189525.1"/>
</dbReference>
<dbReference type="PANTHER" id="PTHR10783:SF46">
    <property type="entry name" value="PROTEIN ERD1 HOMOLOG 2"/>
    <property type="match status" value="1"/>
</dbReference>
<feature type="transmembrane region" description="Helical" evidence="5">
    <location>
        <begin position="12"/>
        <end position="34"/>
    </location>
</feature>
<evidence type="ECO:0000256" key="1">
    <source>
        <dbReference type="ARBA" id="ARBA00004141"/>
    </source>
</evidence>
<evidence type="ECO:0000256" key="5">
    <source>
        <dbReference type="SAM" id="Phobius"/>
    </source>
</evidence>
<protein>
    <submittedName>
        <fullName evidence="7">EXS-domain-containing protein</fullName>
    </submittedName>
</protein>
<evidence type="ECO:0000313" key="7">
    <source>
        <dbReference type="EMBL" id="KAG7446256.1"/>
    </source>
</evidence>
<sequence>MNDARLDDEINWAVSFPLPFRVMVLVGLGILGWATNLHGLNMFGVDAISTMELRVDPSQQPISLRIAGMQLTTPSSIYGPVYRLALAYFSWCLTSWALFRYLTYGNAVLTDVFAYIPGVATLIILFVLICPFHIFHKRERDKFLLSIRRCVSSSMDSPVYFADVVFADVFTSFAKVLGDVWLCMRMLSPGNSVLVPPREDGWLRWVMPAIMSLPYLVRFRQCIIEYSSPTNESHRPLYNAAKYATSFPVIFLSAAQRIVVTELEQKKGDEVTQVAWHGEHPLFRLWLLFAAINSLYSFWWDITNDWGLELLKPTAMGDTHNRRRLPRHLMLPHLHSGRPLVAREIESPAELHHQSASQPYPYGLRPTILYPLSVYPLLIFLNLVLRLTWSIKLSSHLHSKSDGSITIFCLEIAEIIRRWMWVFVRVEWETIKMSEQDMGSEGDYELVQSADAEELT</sequence>
<evidence type="ECO:0000256" key="4">
    <source>
        <dbReference type="ARBA" id="ARBA00023136"/>
    </source>
</evidence>
<evidence type="ECO:0000313" key="8">
    <source>
        <dbReference type="Proteomes" id="UP000812287"/>
    </source>
</evidence>
<dbReference type="OrthoDB" id="2159384at2759"/>
<proteinExistence type="predicted"/>
<feature type="domain" description="EXS" evidence="6">
    <location>
        <begin position="198"/>
        <end position="456"/>
    </location>
</feature>
<evidence type="ECO:0000256" key="2">
    <source>
        <dbReference type="ARBA" id="ARBA00022692"/>
    </source>
</evidence>
<reference evidence="7" key="1">
    <citation type="submission" date="2020-11" db="EMBL/GenBank/DDBJ databases">
        <title>Adaptations for nitrogen fixation in a non-lichenized fungal sporocarp promotes dispersal by wood-feeding termites.</title>
        <authorList>
            <consortium name="DOE Joint Genome Institute"/>
            <person name="Koch R.A."/>
            <person name="Yoon G."/>
            <person name="Arayal U."/>
            <person name="Lail K."/>
            <person name="Amirebrahimi M."/>
            <person name="Labutti K."/>
            <person name="Lipzen A."/>
            <person name="Riley R."/>
            <person name="Barry K."/>
            <person name="Henrissat B."/>
            <person name="Grigoriev I.V."/>
            <person name="Herr J.R."/>
            <person name="Aime M.C."/>
        </authorList>
    </citation>
    <scope>NUCLEOTIDE SEQUENCE</scope>
    <source>
        <strain evidence="7">MCA 3950</strain>
    </source>
</reference>
<dbReference type="Pfam" id="PF03124">
    <property type="entry name" value="EXS"/>
    <property type="match status" value="1"/>
</dbReference>
<dbReference type="InterPro" id="IPR004342">
    <property type="entry name" value="EXS_C"/>
</dbReference>
<dbReference type="PANTHER" id="PTHR10783">
    <property type="entry name" value="XENOTROPIC AND POLYTROPIC RETROVIRUS RECEPTOR 1-RELATED"/>
    <property type="match status" value="1"/>
</dbReference>
<keyword evidence="8" id="KW-1185">Reference proteome</keyword>
<dbReference type="Proteomes" id="UP000812287">
    <property type="component" value="Unassembled WGS sequence"/>
</dbReference>
<keyword evidence="3 5" id="KW-1133">Transmembrane helix</keyword>
<feature type="transmembrane region" description="Helical" evidence="5">
    <location>
        <begin position="114"/>
        <end position="136"/>
    </location>
</feature>
<evidence type="ECO:0000259" key="6">
    <source>
        <dbReference type="PROSITE" id="PS51380"/>
    </source>
</evidence>
<accession>A0A9P8AST5</accession>
<dbReference type="PROSITE" id="PS51380">
    <property type="entry name" value="EXS"/>
    <property type="match status" value="1"/>
</dbReference>
<dbReference type="GO" id="GO:0016020">
    <property type="term" value="C:membrane"/>
    <property type="evidence" value="ECO:0007669"/>
    <property type="project" value="UniProtKB-SubCell"/>
</dbReference>
<name>A0A9P8AST5_9AGAR</name>
<keyword evidence="2 5" id="KW-0812">Transmembrane</keyword>
<organism evidence="7 8">
    <name type="scientific">Guyanagaster necrorhizus</name>
    <dbReference type="NCBI Taxonomy" id="856835"/>
    <lineage>
        <taxon>Eukaryota</taxon>
        <taxon>Fungi</taxon>
        <taxon>Dikarya</taxon>
        <taxon>Basidiomycota</taxon>
        <taxon>Agaricomycotina</taxon>
        <taxon>Agaricomycetes</taxon>
        <taxon>Agaricomycetidae</taxon>
        <taxon>Agaricales</taxon>
        <taxon>Marasmiineae</taxon>
        <taxon>Physalacriaceae</taxon>
        <taxon>Guyanagaster</taxon>
    </lineage>
</organism>
<dbReference type="AlphaFoldDB" id="A0A9P8AST5"/>
<comment type="subcellular location">
    <subcellularLocation>
        <location evidence="1">Membrane</location>
        <topology evidence="1">Multi-pass membrane protein</topology>
    </subcellularLocation>
</comment>
<comment type="caution">
    <text evidence="7">The sequence shown here is derived from an EMBL/GenBank/DDBJ whole genome shotgun (WGS) entry which is preliminary data.</text>
</comment>
<dbReference type="GeneID" id="66111822"/>
<evidence type="ECO:0000256" key="3">
    <source>
        <dbReference type="ARBA" id="ARBA00022989"/>
    </source>
</evidence>
<keyword evidence="4 5" id="KW-0472">Membrane</keyword>
<gene>
    <name evidence="7" type="ORF">BT62DRAFT_980573</name>
</gene>